<organism evidence="6 7">
    <name type="scientific">Phaseolus angularis</name>
    <name type="common">Azuki bean</name>
    <name type="synonym">Vigna angularis</name>
    <dbReference type="NCBI Taxonomy" id="3914"/>
    <lineage>
        <taxon>Eukaryota</taxon>
        <taxon>Viridiplantae</taxon>
        <taxon>Streptophyta</taxon>
        <taxon>Embryophyta</taxon>
        <taxon>Tracheophyta</taxon>
        <taxon>Spermatophyta</taxon>
        <taxon>Magnoliopsida</taxon>
        <taxon>eudicotyledons</taxon>
        <taxon>Gunneridae</taxon>
        <taxon>Pentapetalae</taxon>
        <taxon>rosids</taxon>
        <taxon>fabids</taxon>
        <taxon>Fabales</taxon>
        <taxon>Fabaceae</taxon>
        <taxon>Papilionoideae</taxon>
        <taxon>50 kb inversion clade</taxon>
        <taxon>NPAAA clade</taxon>
        <taxon>indigoferoid/millettioid clade</taxon>
        <taxon>Phaseoleae</taxon>
        <taxon>Vigna</taxon>
    </lineage>
</organism>
<dbReference type="SMART" id="SM01076">
    <property type="entry name" value="CG-1"/>
    <property type="match status" value="1"/>
</dbReference>
<evidence type="ECO:0000313" key="7">
    <source>
        <dbReference type="Proteomes" id="UP000053144"/>
    </source>
</evidence>
<proteinExistence type="predicted"/>
<protein>
    <recommendedName>
        <fullName evidence="5">CG-1 domain-containing protein</fullName>
    </recommendedName>
</protein>
<evidence type="ECO:0000313" key="6">
    <source>
        <dbReference type="EMBL" id="KOM31515.1"/>
    </source>
</evidence>
<evidence type="ECO:0000256" key="1">
    <source>
        <dbReference type="ARBA" id="ARBA00004123"/>
    </source>
</evidence>
<feature type="non-terminal residue" evidence="6">
    <location>
        <position position="1"/>
    </location>
</feature>
<accession>A0A0L9TLU4</accession>
<dbReference type="InterPro" id="IPR005559">
    <property type="entry name" value="CG-1_dom"/>
</dbReference>
<sequence>VVSGYEYDINDLHHEAQARWLKPAEVMYILQNHEKFQLTQEPPQQPTSGSLFLFNKRVLRFFRKDGHNWRKKRDGRTVGEAHERLKVGNVEALNCYYAHGEQKPNFQRRSYWMLDPEYEHIVLVHYRNTSEVFYLVLKLPHNVLHDSGKRKHTRHKRNKGTAQQTEEEDCRLEIKHDSNVPRLGFCTYYVSYAKVKLRFWMEMQLTSQRMGDIITVDQENLKLTYSVKEGSLLNSSATEERLKNP</sequence>
<name>A0A0L9TLU4_PHAAN</name>
<dbReference type="AlphaFoldDB" id="A0A0L9TLU4"/>
<dbReference type="PANTHER" id="PTHR23335">
    <property type="entry name" value="CALMODULIN-BINDING TRANSCRIPTION ACTIVATOR CAMTA"/>
    <property type="match status" value="1"/>
</dbReference>
<feature type="compositionally biased region" description="Basic residues" evidence="4">
    <location>
        <begin position="148"/>
        <end position="159"/>
    </location>
</feature>
<dbReference type="Pfam" id="PF03859">
    <property type="entry name" value="CG-1"/>
    <property type="match status" value="1"/>
</dbReference>
<dbReference type="GO" id="GO:0003690">
    <property type="term" value="F:double-stranded DNA binding"/>
    <property type="evidence" value="ECO:0007669"/>
    <property type="project" value="TreeGrafter"/>
</dbReference>
<keyword evidence="2" id="KW-0804">Transcription</keyword>
<dbReference type="Proteomes" id="UP000053144">
    <property type="component" value="Chromosome 1"/>
</dbReference>
<feature type="domain" description="CG-1" evidence="5">
    <location>
        <begin position="9"/>
        <end position="135"/>
    </location>
</feature>
<reference evidence="7" key="1">
    <citation type="journal article" date="2015" name="Proc. Natl. Acad. Sci. U.S.A.">
        <title>Genome sequencing of adzuki bean (Vigna angularis) provides insight into high starch and low fat accumulation and domestication.</title>
        <authorList>
            <person name="Yang K."/>
            <person name="Tian Z."/>
            <person name="Chen C."/>
            <person name="Luo L."/>
            <person name="Zhao B."/>
            <person name="Wang Z."/>
            <person name="Yu L."/>
            <person name="Li Y."/>
            <person name="Sun Y."/>
            <person name="Li W."/>
            <person name="Chen Y."/>
            <person name="Li Y."/>
            <person name="Zhang Y."/>
            <person name="Ai D."/>
            <person name="Zhao J."/>
            <person name="Shang C."/>
            <person name="Ma Y."/>
            <person name="Wu B."/>
            <person name="Wang M."/>
            <person name="Gao L."/>
            <person name="Sun D."/>
            <person name="Zhang P."/>
            <person name="Guo F."/>
            <person name="Wang W."/>
            <person name="Li Y."/>
            <person name="Wang J."/>
            <person name="Varshney R.K."/>
            <person name="Wang J."/>
            <person name="Ling H.Q."/>
            <person name="Wan P."/>
        </authorList>
    </citation>
    <scope>NUCLEOTIDE SEQUENCE</scope>
    <source>
        <strain evidence="7">cv. Jingnong 6</strain>
    </source>
</reference>
<feature type="region of interest" description="Disordered" evidence="4">
    <location>
        <begin position="147"/>
        <end position="167"/>
    </location>
</feature>
<evidence type="ECO:0000256" key="3">
    <source>
        <dbReference type="ARBA" id="ARBA00023242"/>
    </source>
</evidence>
<evidence type="ECO:0000259" key="5">
    <source>
        <dbReference type="PROSITE" id="PS51437"/>
    </source>
</evidence>
<comment type="subcellular location">
    <subcellularLocation>
        <location evidence="1">Nucleus</location>
    </subcellularLocation>
</comment>
<gene>
    <name evidence="6" type="ORF">LR48_Vigan01g107000</name>
</gene>
<dbReference type="GO" id="GO:0006357">
    <property type="term" value="P:regulation of transcription by RNA polymerase II"/>
    <property type="evidence" value="ECO:0007669"/>
    <property type="project" value="TreeGrafter"/>
</dbReference>
<dbReference type="Gramene" id="KOM31515">
    <property type="protein sequence ID" value="KOM31515"/>
    <property type="gene ID" value="LR48_Vigan01g107000"/>
</dbReference>
<dbReference type="PANTHER" id="PTHR23335:SF1">
    <property type="entry name" value="CALMODULIN-BINDING TRANSCRIPTION ACTIVATOR, ISOFORM F"/>
    <property type="match status" value="1"/>
</dbReference>
<dbReference type="GO" id="GO:0005634">
    <property type="term" value="C:nucleus"/>
    <property type="evidence" value="ECO:0007669"/>
    <property type="project" value="UniProtKB-SubCell"/>
</dbReference>
<dbReference type="GO" id="GO:0003712">
    <property type="term" value="F:transcription coregulator activity"/>
    <property type="evidence" value="ECO:0007669"/>
    <property type="project" value="TreeGrafter"/>
</dbReference>
<evidence type="ECO:0000256" key="4">
    <source>
        <dbReference type="SAM" id="MobiDB-lite"/>
    </source>
</evidence>
<evidence type="ECO:0000256" key="2">
    <source>
        <dbReference type="ARBA" id="ARBA00023163"/>
    </source>
</evidence>
<dbReference type="PROSITE" id="PS51437">
    <property type="entry name" value="CG_1"/>
    <property type="match status" value="1"/>
</dbReference>
<dbReference type="STRING" id="3914.A0A0L9TLU4"/>
<keyword evidence="3" id="KW-0539">Nucleus</keyword>
<dbReference type="EMBL" id="CM003371">
    <property type="protein sequence ID" value="KOM31515.1"/>
    <property type="molecule type" value="Genomic_DNA"/>
</dbReference>